<dbReference type="EMBL" id="OCND01000001">
    <property type="protein sequence ID" value="SOD51570.1"/>
    <property type="molecule type" value="Genomic_DNA"/>
</dbReference>
<evidence type="ECO:0000313" key="1">
    <source>
        <dbReference type="EMBL" id="SOD51570.1"/>
    </source>
</evidence>
<evidence type="ECO:0000313" key="2">
    <source>
        <dbReference type="Proteomes" id="UP000219374"/>
    </source>
</evidence>
<proteinExistence type="predicted"/>
<dbReference type="PANTHER" id="PTHR33803">
    <property type="entry name" value="IS1478 TRANSPOSASE"/>
    <property type="match status" value="1"/>
</dbReference>
<sequence>MVRPAHRLGPSPPVPTAYPSPLIVFVRRVLRRQRTLLSRVIRDIGRKPEGVDETARATLQSWLEQAQRLYRQRPKDKGKLYALHATEVECIGKGKARQPHESGVKVGLASTARKGLIVGARSFPGTPNDGDTPAEQLEQAEILMGHKPKVAIVDLGYRGREVEDVKILHRGKSKRLTRR</sequence>
<reference evidence="1 2" key="1">
    <citation type="submission" date="2017-09" db="EMBL/GenBank/DDBJ databases">
        <authorList>
            <person name="Ehlers B."/>
            <person name="Leendertz F.H."/>
        </authorList>
    </citation>
    <scope>NUCLEOTIDE SEQUENCE [LARGE SCALE GENOMIC DNA]</scope>
    <source>
        <strain evidence="1 2">CGMCC 1.10978</strain>
    </source>
</reference>
<dbReference type="Proteomes" id="UP000219374">
    <property type="component" value="Unassembled WGS sequence"/>
</dbReference>
<keyword evidence="2" id="KW-1185">Reference proteome</keyword>
<gene>
    <name evidence="1" type="ORF">SAMN06296416_101696</name>
</gene>
<evidence type="ECO:0008006" key="3">
    <source>
        <dbReference type="Google" id="ProtNLM"/>
    </source>
</evidence>
<dbReference type="AlphaFoldDB" id="A0A286CYU7"/>
<name>A0A286CYU7_9GAMM</name>
<dbReference type="PANTHER" id="PTHR33803:SF3">
    <property type="entry name" value="BLL1974 PROTEIN"/>
    <property type="match status" value="1"/>
</dbReference>
<accession>A0A286CYU7</accession>
<organism evidence="1 2">
    <name type="scientific">Pseudoxanthomonas wuyuanensis</name>
    <dbReference type="NCBI Taxonomy" id="1073196"/>
    <lineage>
        <taxon>Bacteria</taxon>
        <taxon>Pseudomonadati</taxon>
        <taxon>Pseudomonadota</taxon>
        <taxon>Gammaproteobacteria</taxon>
        <taxon>Lysobacterales</taxon>
        <taxon>Lysobacteraceae</taxon>
        <taxon>Pseudoxanthomonas</taxon>
    </lineage>
</organism>
<protein>
    <recommendedName>
        <fullName evidence="3">Transposase DDE domain-containing protein</fullName>
    </recommendedName>
</protein>